<feature type="region of interest" description="Disordered" evidence="2">
    <location>
        <begin position="2232"/>
        <end position="2328"/>
    </location>
</feature>
<feature type="compositionally biased region" description="Polar residues" evidence="2">
    <location>
        <begin position="178"/>
        <end position="202"/>
    </location>
</feature>
<feature type="compositionally biased region" description="Low complexity" evidence="2">
    <location>
        <begin position="2733"/>
        <end position="2748"/>
    </location>
</feature>
<dbReference type="CDD" id="cd06503">
    <property type="entry name" value="ATP-synt_Fo_b"/>
    <property type="match status" value="1"/>
</dbReference>
<feature type="compositionally biased region" description="Polar residues" evidence="2">
    <location>
        <begin position="1464"/>
        <end position="1484"/>
    </location>
</feature>
<feature type="region of interest" description="Disordered" evidence="2">
    <location>
        <begin position="2658"/>
        <end position="2706"/>
    </location>
</feature>
<accession>A0A1R1YFI2</accession>
<dbReference type="Proteomes" id="UP000187429">
    <property type="component" value="Unassembled WGS sequence"/>
</dbReference>
<feature type="region of interest" description="Disordered" evidence="2">
    <location>
        <begin position="2622"/>
        <end position="2646"/>
    </location>
</feature>
<feature type="compositionally biased region" description="Basic and acidic residues" evidence="2">
    <location>
        <begin position="2262"/>
        <end position="2272"/>
    </location>
</feature>
<feature type="compositionally biased region" description="Polar residues" evidence="2">
    <location>
        <begin position="2622"/>
        <end position="2638"/>
    </location>
</feature>
<name>A0A1R1YFI2_9FUNG</name>
<feature type="compositionally biased region" description="Polar residues" evidence="2">
    <location>
        <begin position="2544"/>
        <end position="2579"/>
    </location>
</feature>
<feature type="compositionally biased region" description="Polar residues" evidence="2">
    <location>
        <begin position="1422"/>
        <end position="1436"/>
    </location>
</feature>
<feature type="compositionally biased region" description="Polar residues" evidence="2">
    <location>
        <begin position="2455"/>
        <end position="2474"/>
    </location>
</feature>
<feature type="compositionally biased region" description="Polar residues" evidence="2">
    <location>
        <begin position="1833"/>
        <end position="1860"/>
    </location>
</feature>
<feature type="region of interest" description="Disordered" evidence="2">
    <location>
        <begin position="1083"/>
        <end position="1119"/>
    </location>
</feature>
<feature type="region of interest" description="Disordered" evidence="2">
    <location>
        <begin position="1415"/>
        <end position="1484"/>
    </location>
</feature>
<feature type="region of interest" description="Disordered" evidence="2">
    <location>
        <begin position="2721"/>
        <end position="2749"/>
    </location>
</feature>
<feature type="compositionally biased region" description="Low complexity" evidence="2">
    <location>
        <begin position="203"/>
        <end position="212"/>
    </location>
</feature>
<proteinExistence type="predicted"/>
<feature type="compositionally biased region" description="Polar residues" evidence="2">
    <location>
        <begin position="94"/>
        <end position="114"/>
    </location>
</feature>
<protein>
    <submittedName>
        <fullName evidence="3">Ribosome-binding protein 1</fullName>
    </submittedName>
</protein>
<evidence type="ECO:0000313" key="4">
    <source>
        <dbReference type="Proteomes" id="UP000187429"/>
    </source>
</evidence>
<feature type="compositionally biased region" description="Low complexity" evidence="2">
    <location>
        <begin position="2297"/>
        <end position="2323"/>
    </location>
</feature>
<dbReference type="EMBL" id="LSSM01001598">
    <property type="protein sequence ID" value="OMJ25677.1"/>
    <property type="molecule type" value="Genomic_DNA"/>
</dbReference>
<feature type="compositionally biased region" description="Polar residues" evidence="2">
    <location>
        <begin position="2232"/>
        <end position="2258"/>
    </location>
</feature>
<feature type="coiled-coil region" evidence="1">
    <location>
        <begin position="369"/>
        <end position="746"/>
    </location>
</feature>
<evidence type="ECO:0000256" key="2">
    <source>
        <dbReference type="SAM" id="MobiDB-lite"/>
    </source>
</evidence>
<feature type="region of interest" description="Disordered" evidence="2">
    <location>
        <begin position="178"/>
        <end position="212"/>
    </location>
</feature>
<keyword evidence="4" id="KW-1185">Reference proteome</keyword>
<evidence type="ECO:0000313" key="3">
    <source>
        <dbReference type="EMBL" id="OMJ25677.1"/>
    </source>
</evidence>
<feature type="compositionally biased region" description="Polar residues" evidence="2">
    <location>
        <begin position="2658"/>
        <end position="2679"/>
    </location>
</feature>
<feature type="region of interest" description="Disordered" evidence="2">
    <location>
        <begin position="2055"/>
        <end position="2074"/>
    </location>
</feature>
<dbReference type="OrthoDB" id="125347at2759"/>
<feature type="region of interest" description="Disordered" evidence="2">
    <location>
        <begin position="2372"/>
        <end position="2399"/>
    </location>
</feature>
<feature type="compositionally biased region" description="Polar residues" evidence="2">
    <location>
        <begin position="3447"/>
        <end position="3457"/>
    </location>
</feature>
<feature type="compositionally biased region" description="Polar residues" evidence="2">
    <location>
        <begin position="2595"/>
        <end position="2604"/>
    </location>
</feature>
<gene>
    <name evidence="3" type="ORF">AYI69_g4213</name>
</gene>
<feature type="region of interest" description="Disordered" evidence="2">
    <location>
        <begin position="1833"/>
        <end position="1876"/>
    </location>
</feature>
<sequence>MQNALYLALNIAKNHTKYLNPSQSQNYITNQGQLNNYNPPQNPKNTHLQDSHNSQTNIQNNSPIQNLFSSSSRGQTEFQQPVHLNSQQKNLSQYIPGSQNQNTNRNKNPSNFGFKSQEYLFPAPKSQNTFQSNSQTFNNHQKNPAIFAENQKRSEEISQIKSQNIPLSHITSNKYFIPQGNNIPMNHGQNLSKNNPSPNDLPSSQRINQSQRQIDYQTHAQHMYQPHLQPSEAFNSQNQNTYTQSQIYTHGQPLNQLHVQPVFQSANQSQIQRIDIAQNQKNDQPQAHTSSKVHLQTNELAQTVRNEQAQILRKEQAQILRNDQAQAQAIRSEHAQAQAIRNEHAQAQAIRNEQAQTLRNEQAQAQAIVNEQAQTLRNEQAQAQAIRSEHAQAQAIRNEHAQAQAIRNEQAQTLRNEQAQTLRNEQAQTLRNEQAQAMTLRNEQAQALRNKQAQDLANRNEQTQTLINKQAQALRNEQAQAQAIRSEQAQTLRNEQAQAQTLRNEQAQAQTLRNEQAQAQAIRNEQAQALRNKQAQDLANRNEQTQTLINKQAQALRNEQAQAQAIRNEQAQAQAIRSEQAQTLRNDQAQAQTLRNEQAQAQTLRNEQAQAQAIRNEQAQAQAIRNEQAQAQAIRNEQAQAQNLRNEQAQAQAIRNEQTQTLINKQSQAQTLRNEHAQTLRIEQAQTLRNEQAQTLRNEQAQTLRNEQAQAQAIRNEQAQVQAIRNEQAQAQAQAIRNEKTQTQVLKNEQVQTQGLKNDQHQNQKLFQTLIQNFYQARRQSTENSANQNNFLSQPQSQSNGIIEDQISNQPHKNIQSDQLNQLNIEPIPIINMKRSRISDSNLSRDSQHLNKLNQRIGYESGTQSRKYISKNNDQENKYKSLNTHETNHIHITNQNLSQTQSQDIDVNISRDYEVIAHQKQAQSYSQSIKNDSYPEINHPLEPGVPEKHLSQQKKVEKRKLDSDFVAATNDEMLSRRLRTEQNLPNANIPIQGISFSKNSLSQNSRKSSPNNEHSDIIIFSSPLKQKNEMTNIEISKPCTLNKKKDFNNTESDHSGSNFPGFWNTGVTVIKFDSSIQGVPISLNPKKPASNFDDLKSKTPSPSIEPSKVQPGAELTKSSRYATSEISSTYLHSDKPVSRFNTIVQNENESSRRSMAIEPSIENSNIPKVDSRNLIQKTFIKLVDKTSSHFKKPDSENLRDKRLLENFDKNTLNFEPKGKNFTQNSKFNQEPKISHLNEPKVKNTFNSEMSARDSNISTQINIGDTGNYIQTRFKPSTALDKISYVLKNSPDINTIVQFQKNKNLPSNKSASTSFNPLVDNISKTVPKASKNGNVAEIVIAESILIPTASSTYEINTQNTPTHNSHVLPFKPLEEKLEPNKGSSNILHAKKRSYLTDIESRFSKSPTLEEVAEFYSKTRARSESPSISKIQKRSSPLTRKFLAHSNSSTDLKSETERLSSSLTSHNKQVSIDSDTSSSHLNASQPSIELKSSSLVSAHLPEKDNQDKFKPINHSLTALPQSSLPNISNSQLSPKDIKSVPEYEKPINNYYSDKASYSKSEISDLSNSPTFNSNRISPLSSMGMNLESTHKLAQIKQGKDPLPSHQNISIQETHLISLTDSNNLNTSLPHSSHNSKYHTFSKQEDFNQIKGVSRSLSYKNQILYDNIDNVKGIPTKKHSISDTTASPQPYNKPLIGKSHSEFAKQQLIDASYVDMPSISKSSNIKGVNTVIKSQPSPLQTNPPLAIEVNTLSTKSKDLEILNNPVKIKGISSPVKIDEKSNLTNEIKPAHTYGNLSNATTTNKLDNFEITKLIHDRLTNKSFPVKNDNIQHDLSTKTINTQTDNKSSLSSPPLTHSYSTKDNPNFMENVPYTKKHSFPSNSDVPLQPIIGPSSIPELNLEFISTDKSTHILDPQSSKRQLEPQKIFNSNNKFDTENTKIFEFDSTARHSLQVKELEPHALPENTVLADKNPKIQINSQSLINECQPISLKCSNISNVDILPLALQKSKTYNTQTSISSSLSKNDNVSLGKSAKPNITLSSDESLHFVAKNSVKNSTTAKSQAPFNNSSKESKNLNQNKLANISDSIEIVSKETKSKESFDKVTPKTTIFPISFTGSKNITDDSLKVGSDGIINSIYNIVMKTISLNESSIQSNTHVSKKSSSSIGHKQKPSKDYSQSTKPIAPVSYKPSINDIKSSEFLDKSVITTPTQKPKESNLGTNGNNLSLIEQDIASFKKSNNQTTELKTPSIKSPDSESPNDLNTLKETTKTIEKKDPVLSAPVESVRQANSNSLKRKSDFLSSNTSPSKKNASSNSKPNNNNIKTTPSLSNNKISQLDTNINISLNFPGSNKSQPLCNSEHIRPHELDYGKVQKTPLNESKVEENTLNSSQKPKSKKNLNKATPNNIPAKVFEKITPNVVNPNIKYTPTSTKSISSFPTSSLDASGSACIGNPKEKFTKPTKNVSASDNTKPNATNSSTPSFLEKIISNVSKSKLLDQSLQASPDSLVKKLPSYTKSLNSYGKNDFLNKPVEASLYMNSKTGKPPYLTPSVSRPSGDTRTVINSNINKSRQNSTSKKNNKTPQGKKNDDSQDSSAVGIKCNSQAPNSGSKAHVNGIISINQFDITPSKNTHSNKSDNLSNHSSLPKILGKSDLLKNNTKITSSLSNHTAKPSENQTNKPNLLSNNEKKGSGTLSSDTPIEFNSPPLQQQKLNNTIPSENSAIHTNDFQSLDNKKNKNPNKSINKNKNSEGKNNYRNGYVSDELIYAYHIYSLHYPRTEKRKTFEFFQKFYDPYMDLTTIRKLQQLDIPDARVNEIISSLHKKYSDHRFSFLQSTLINWINQRTYEYNKLKLENKIKKNNHQGSNKPITEEDIDNYCDDQLELSSKNNSDLEKMPILFNDFSHVKNNKHFSSEHKANAVMGSYMVWLNQSLSRMVIRFFDNNKRGIHSSHQKYRFFITYFQTKYNLSIWKMCVLYNNKATNSVTYVNSAPGSNCPIRNKIKNYDPRLIFSVEETGIFYRAHHNFIVADRQVNQSVTENERLALIVCTNSVATKKMPIWVVGNKILAQDQNFVDFKNNVVNYRYNFKSQITPHIFIEWIKWFDDSMGDYLKSNSKNTVNSKKKTQENENLQNDSSLQLNKGIENISSDEICDIKIDCTINNQSSDKSNINNESLNDRDDQNYKINSTKELSNSFNTSKIKNKVILILRSNSLHRFRYVNFLKNTEVIVIPSNDNKWILPFESGISKLFRVCYRTVVIDIIKDITAHKRKARKNNSEVDSVLKPEIFLSAKGTSYNVKILNENSLKLGMHKRHTEDPNMTSISLESCMIAMSYAWEVKVPNIYILGCFNSMVLNSRHSLKEQIGFLSQNNKTMVRAQGELISGLNRLKSVYYKHFIDYEFSILEQDVIYEQKVFIHYDVVKGEGKLKKLINGKKKSILYAQEHANSKSKGDQKNPSDSISGSSKNTHIESHSEISSFNNPSTEMIMRDVIEILDDSDEDNANFKTVVKNAPTEVKEPPASIVTYSNINELVDISQDSENIDILDQSQKITDDSGIDNSLEFEELEEPSMFDLMSNQLPDKPDKSAKVTSNYEITKFKAVNSVNRRVYNKLQAREKSKINHYLALARLNEIQRIICEFENGEAYFYDFDADKLLYNDNIYPEAKHFSKEFE</sequence>
<feature type="region of interest" description="Disordered" evidence="2">
    <location>
        <begin position="2448"/>
        <end position="2474"/>
    </location>
</feature>
<evidence type="ECO:0000256" key="1">
    <source>
        <dbReference type="SAM" id="Coils"/>
    </source>
</evidence>
<feature type="region of interest" description="Disordered" evidence="2">
    <location>
        <begin position="3435"/>
        <end position="3470"/>
    </location>
</feature>
<feature type="region of interest" description="Disordered" evidence="2">
    <location>
        <begin position="32"/>
        <end position="79"/>
    </location>
</feature>
<reference evidence="4" key="1">
    <citation type="submission" date="2017-01" db="EMBL/GenBank/DDBJ databases">
        <authorList>
            <person name="Wang Y."/>
            <person name="White M."/>
            <person name="Kvist S."/>
            <person name="Moncalvo J.-M."/>
        </authorList>
    </citation>
    <scope>NUCLEOTIDE SEQUENCE [LARGE SCALE GENOMIC DNA]</scope>
    <source>
        <strain evidence="4">ID-206-W2</strain>
    </source>
</reference>
<feature type="region of interest" description="Disordered" evidence="2">
    <location>
        <begin position="2533"/>
        <end position="2606"/>
    </location>
</feature>
<organism evidence="3 4">
    <name type="scientific">Smittium culicis</name>
    <dbReference type="NCBI Taxonomy" id="133412"/>
    <lineage>
        <taxon>Eukaryota</taxon>
        <taxon>Fungi</taxon>
        <taxon>Fungi incertae sedis</taxon>
        <taxon>Zoopagomycota</taxon>
        <taxon>Kickxellomycotina</taxon>
        <taxon>Harpellomycetes</taxon>
        <taxon>Harpellales</taxon>
        <taxon>Legeriomycetaceae</taxon>
        <taxon>Smittium</taxon>
    </lineage>
</organism>
<feature type="region of interest" description="Disordered" evidence="2">
    <location>
        <begin position="779"/>
        <end position="799"/>
    </location>
</feature>
<keyword evidence="1" id="KW-0175">Coiled coil</keyword>
<comment type="caution">
    <text evidence="3">The sequence shown here is derived from an EMBL/GenBank/DDBJ whole genome shotgun (WGS) entry which is preliminary data.</text>
</comment>
<feature type="region of interest" description="Disordered" evidence="2">
    <location>
        <begin position="2152"/>
        <end position="2186"/>
    </location>
</feature>
<feature type="compositionally biased region" description="Basic and acidic residues" evidence="2">
    <location>
        <begin position="3436"/>
        <end position="3446"/>
    </location>
</feature>
<feature type="region of interest" description="Disordered" evidence="2">
    <location>
        <begin position="94"/>
        <end position="116"/>
    </location>
</feature>